<protein>
    <submittedName>
        <fullName evidence="1">Uncharacterized protein</fullName>
    </submittedName>
</protein>
<organism evidence="1 2">
    <name type="scientific">Pontibacter virosus</name>
    <dbReference type="NCBI Taxonomy" id="1765052"/>
    <lineage>
        <taxon>Bacteria</taxon>
        <taxon>Pseudomonadati</taxon>
        <taxon>Bacteroidota</taxon>
        <taxon>Cytophagia</taxon>
        <taxon>Cytophagales</taxon>
        <taxon>Hymenobacteraceae</taxon>
        <taxon>Pontibacter</taxon>
    </lineage>
</organism>
<evidence type="ECO:0000313" key="1">
    <source>
        <dbReference type="EMBL" id="PVY35565.1"/>
    </source>
</evidence>
<accession>A0A2U1AGQ0</accession>
<proteinExistence type="predicted"/>
<dbReference type="AlphaFoldDB" id="A0A2U1AGQ0"/>
<keyword evidence="2" id="KW-1185">Reference proteome</keyword>
<evidence type="ECO:0000313" key="2">
    <source>
        <dbReference type="Proteomes" id="UP000245466"/>
    </source>
</evidence>
<dbReference type="EMBL" id="QEKI01000036">
    <property type="protein sequence ID" value="PVY35565.1"/>
    <property type="molecule type" value="Genomic_DNA"/>
</dbReference>
<reference evidence="1 2" key="1">
    <citation type="submission" date="2018-04" db="EMBL/GenBank/DDBJ databases">
        <title>Genomic Encyclopedia of Type Strains, Phase IV (KMG-IV): sequencing the most valuable type-strain genomes for metagenomic binning, comparative biology and taxonomic classification.</title>
        <authorList>
            <person name="Goeker M."/>
        </authorList>
    </citation>
    <scope>NUCLEOTIDE SEQUENCE [LARGE SCALE GENOMIC DNA]</scope>
    <source>
        <strain evidence="1 2">DSM 100231</strain>
    </source>
</reference>
<name>A0A2U1AGQ0_9BACT</name>
<gene>
    <name evidence="1" type="ORF">C8E01_1363</name>
</gene>
<dbReference type="Proteomes" id="UP000245466">
    <property type="component" value="Unassembled WGS sequence"/>
</dbReference>
<comment type="caution">
    <text evidence="1">The sequence shown here is derived from an EMBL/GenBank/DDBJ whole genome shotgun (WGS) entry which is preliminary data.</text>
</comment>
<sequence length="43" mass="4942">MAGPSIEIEQEEEYEEVGTSFRLYLKVEFNLHVLPSSLIQSEV</sequence>